<dbReference type="AlphaFoldDB" id="A0AAW0IAK3"/>
<evidence type="ECO:0000313" key="2">
    <source>
        <dbReference type="Proteomes" id="UP001488838"/>
    </source>
</evidence>
<name>A0AAW0IAK3_MYOGA</name>
<sequence length="249" mass="28867">SADFVRLTCYAIGDHSIVTSIRIESQHSVDDPWILVFQNFNVMAEDSKLWGMVIFIFNGAQISVLLEDVHNDPSKDNTGNTPKAERYRQLRSTVNINQQLSKYLRCVARKTAITIFGIEDVHQCPYRDILLYAYYNELILEGGGMVVLVFYINAKEDCAVPRRALARVFRNHPEKIMRCRFIVKFLRKEQVSRGAVDFKVSISVLCSDTEVARELLQDIKRRRCFWGRTQTSCKFITKDMDEGCEWYLC</sequence>
<reference evidence="1 2" key="1">
    <citation type="journal article" date="2023" name="bioRxiv">
        <title>Conserved and derived expression patterns and positive selection on dental genes reveal complex evolutionary context of ever-growing rodent molars.</title>
        <authorList>
            <person name="Calamari Z.T."/>
            <person name="Song A."/>
            <person name="Cohen E."/>
            <person name="Akter M."/>
            <person name="Roy R.D."/>
            <person name="Hallikas O."/>
            <person name="Christensen M.M."/>
            <person name="Li P."/>
            <person name="Marangoni P."/>
            <person name="Jernvall J."/>
            <person name="Klein O.D."/>
        </authorList>
    </citation>
    <scope>NUCLEOTIDE SEQUENCE [LARGE SCALE GENOMIC DNA]</scope>
    <source>
        <strain evidence="1">V071</strain>
    </source>
</reference>
<accession>A0AAW0IAK3</accession>
<dbReference type="Proteomes" id="UP001488838">
    <property type="component" value="Unassembled WGS sequence"/>
</dbReference>
<organism evidence="1 2">
    <name type="scientific">Myodes glareolus</name>
    <name type="common">Bank vole</name>
    <name type="synonym">Clethrionomys glareolus</name>
    <dbReference type="NCBI Taxonomy" id="447135"/>
    <lineage>
        <taxon>Eukaryota</taxon>
        <taxon>Metazoa</taxon>
        <taxon>Chordata</taxon>
        <taxon>Craniata</taxon>
        <taxon>Vertebrata</taxon>
        <taxon>Euteleostomi</taxon>
        <taxon>Mammalia</taxon>
        <taxon>Eutheria</taxon>
        <taxon>Euarchontoglires</taxon>
        <taxon>Glires</taxon>
        <taxon>Rodentia</taxon>
        <taxon>Myomorpha</taxon>
        <taxon>Muroidea</taxon>
        <taxon>Cricetidae</taxon>
        <taxon>Arvicolinae</taxon>
        <taxon>Myodes</taxon>
    </lineage>
</organism>
<dbReference type="EMBL" id="JBBHLL010000177">
    <property type="protein sequence ID" value="KAK7811267.1"/>
    <property type="molecule type" value="Genomic_DNA"/>
</dbReference>
<proteinExistence type="predicted"/>
<comment type="caution">
    <text evidence="1">The sequence shown here is derived from an EMBL/GenBank/DDBJ whole genome shotgun (WGS) entry which is preliminary data.</text>
</comment>
<feature type="non-terminal residue" evidence="1">
    <location>
        <position position="1"/>
    </location>
</feature>
<protein>
    <submittedName>
        <fullName evidence="1">Uncharacterized protein</fullName>
    </submittedName>
</protein>
<keyword evidence="2" id="KW-1185">Reference proteome</keyword>
<evidence type="ECO:0000313" key="1">
    <source>
        <dbReference type="EMBL" id="KAK7811267.1"/>
    </source>
</evidence>
<gene>
    <name evidence="1" type="ORF">U0070_027229</name>
</gene>